<feature type="compositionally biased region" description="Basic residues" evidence="1">
    <location>
        <begin position="20"/>
        <end position="32"/>
    </location>
</feature>
<feature type="region of interest" description="Disordered" evidence="1">
    <location>
        <begin position="1"/>
        <end position="55"/>
    </location>
</feature>
<name>F4R5I0_MELLP</name>
<accession>F4R5I0</accession>
<evidence type="ECO:0000313" key="3">
    <source>
        <dbReference type="Proteomes" id="UP000001072"/>
    </source>
</evidence>
<dbReference type="GeneID" id="18935126"/>
<dbReference type="AlphaFoldDB" id="F4R5I0"/>
<dbReference type="RefSeq" id="XP_007404427.1">
    <property type="nucleotide sequence ID" value="XM_007404365.1"/>
</dbReference>
<dbReference type="Proteomes" id="UP000001072">
    <property type="component" value="Unassembled WGS sequence"/>
</dbReference>
<gene>
    <name evidence="2" type="ORF">MELLADRAFT_89251</name>
</gene>
<feature type="compositionally biased region" description="Polar residues" evidence="1">
    <location>
        <begin position="1"/>
        <end position="17"/>
    </location>
</feature>
<feature type="region of interest" description="Disordered" evidence="1">
    <location>
        <begin position="458"/>
        <end position="521"/>
    </location>
</feature>
<sequence>MRRTTRGQAQAQVQAEFNNRPKKTNQTKRHRVNSQPRPDDIRPPSPPLTQPTRTIDPQPATAELELHKVTVHNYNLQKQFWPLPRIEEQLARQSPINNSKPSPLIVAEATALYTAFIHSINMLAMVGEVSVDTLKRKVGILNGSREGNPWLRFLSFAKAANTIAMPARNDPNASEILSRRNSANRRAYEALTDDENLVFSSRIFFALGGYPDYSAIRVADHQTSGDFEVLIPEVPKLTEEEEQRFRPLYDDLVDTTKVAKDREHNKAPSAGQMEQRSLQAFKKRAHQLNQEAILTNFDFYIIASSKTLGPGWCEEATTRPEISKWLKRRHNFQAIFPIYSQSKLDTIEDVDAAAAEEDAESDVQKRRRVNKCDLEKAQLTELISLNIVNALGHAPPNGIPRGPDPVAAFKKNKINVNFERSPDSAMTDDEFIRGFDGMKTLGRRHWIEDFTNGKFKIVKQVPQATPVPSNPGDNTESTDSSNNGNNSAGGNNEVNTGNNSAGGNNESTNSSTNGNAGCGMS</sequence>
<keyword evidence="3" id="KW-1185">Reference proteome</keyword>
<reference evidence="3" key="1">
    <citation type="journal article" date="2011" name="Proc. Natl. Acad. Sci. U.S.A.">
        <title>Obligate biotrophy features unraveled by the genomic analysis of rust fungi.</title>
        <authorList>
            <person name="Duplessis S."/>
            <person name="Cuomo C.A."/>
            <person name="Lin Y.-C."/>
            <person name="Aerts A."/>
            <person name="Tisserant E."/>
            <person name="Veneault-Fourrey C."/>
            <person name="Joly D.L."/>
            <person name="Hacquard S."/>
            <person name="Amselem J."/>
            <person name="Cantarel B.L."/>
            <person name="Chiu R."/>
            <person name="Coutinho P.M."/>
            <person name="Feau N."/>
            <person name="Field M."/>
            <person name="Frey P."/>
            <person name="Gelhaye E."/>
            <person name="Goldberg J."/>
            <person name="Grabherr M.G."/>
            <person name="Kodira C.D."/>
            <person name="Kohler A."/>
            <person name="Kuees U."/>
            <person name="Lindquist E.A."/>
            <person name="Lucas S.M."/>
            <person name="Mago R."/>
            <person name="Mauceli E."/>
            <person name="Morin E."/>
            <person name="Murat C."/>
            <person name="Pangilinan J.L."/>
            <person name="Park R."/>
            <person name="Pearson M."/>
            <person name="Quesneville H."/>
            <person name="Rouhier N."/>
            <person name="Sakthikumar S."/>
            <person name="Salamov A.A."/>
            <person name="Schmutz J."/>
            <person name="Selles B."/>
            <person name="Shapiro H."/>
            <person name="Tanguay P."/>
            <person name="Tuskan G.A."/>
            <person name="Henrissat B."/>
            <person name="Van de Peer Y."/>
            <person name="Rouze P."/>
            <person name="Ellis J.G."/>
            <person name="Dodds P.N."/>
            <person name="Schein J.E."/>
            <person name="Zhong S."/>
            <person name="Hamelin R.C."/>
            <person name="Grigoriev I.V."/>
            <person name="Szabo L.J."/>
            <person name="Martin F."/>
        </authorList>
    </citation>
    <scope>NUCLEOTIDE SEQUENCE [LARGE SCALE GENOMIC DNA]</scope>
    <source>
        <strain evidence="3">98AG31 / pathotype 3-4-7</strain>
    </source>
</reference>
<dbReference type="VEuPathDB" id="FungiDB:MELLADRAFT_89251"/>
<feature type="compositionally biased region" description="Low complexity" evidence="1">
    <location>
        <begin position="472"/>
        <end position="515"/>
    </location>
</feature>
<protein>
    <submittedName>
        <fullName evidence="2">Uncharacterized protein</fullName>
    </submittedName>
</protein>
<dbReference type="KEGG" id="mlr:MELLADRAFT_89251"/>
<evidence type="ECO:0000256" key="1">
    <source>
        <dbReference type="SAM" id="MobiDB-lite"/>
    </source>
</evidence>
<dbReference type="OrthoDB" id="2506374at2759"/>
<evidence type="ECO:0000313" key="2">
    <source>
        <dbReference type="EMBL" id="EGG12052.1"/>
    </source>
</evidence>
<dbReference type="InParanoid" id="F4R5I0"/>
<organism evidence="3">
    <name type="scientific">Melampsora larici-populina (strain 98AG31 / pathotype 3-4-7)</name>
    <name type="common">Poplar leaf rust fungus</name>
    <dbReference type="NCBI Taxonomy" id="747676"/>
    <lineage>
        <taxon>Eukaryota</taxon>
        <taxon>Fungi</taxon>
        <taxon>Dikarya</taxon>
        <taxon>Basidiomycota</taxon>
        <taxon>Pucciniomycotina</taxon>
        <taxon>Pucciniomycetes</taxon>
        <taxon>Pucciniales</taxon>
        <taxon>Melampsoraceae</taxon>
        <taxon>Melampsora</taxon>
    </lineage>
</organism>
<dbReference type="HOGENOM" id="CLU_025212_2_2_1"/>
<proteinExistence type="predicted"/>
<dbReference type="EMBL" id="GL883091">
    <property type="protein sequence ID" value="EGG12052.1"/>
    <property type="molecule type" value="Genomic_DNA"/>
</dbReference>